<dbReference type="Gene3D" id="3.30.70.270">
    <property type="match status" value="1"/>
</dbReference>
<dbReference type="InterPro" id="IPR000014">
    <property type="entry name" value="PAS"/>
</dbReference>
<feature type="domain" description="GGDEF" evidence="9">
    <location>
        <begin position="537"/>
        <end position="670"/>
    </location>
</feature>
<dbReference type="Pfam" id="PF00990">
    <property type="entry name" value="GGDEF"/>
    <property type="match status" value="1"/>
</dbReference>
<dbReference type="Proteomes" id="UP000244930">
    <property type="component" value="Chromosome"/>
</dbReference>
<protein>
    <recommendedName>
        <fullName evidence="12">Diguanylate cyclase</fullName>
    </recommendedName>
</protein>
<evidence type="ECO:0000313" key="10">
    <source>
        <dbReference type="EMBL" id="AWI76909.1"/>
    </source>
</evidence>
<dbReference type="GO" id="GO:0016020">
    <property type="term" value="C:membrane"/>
    <property type="evidence" value="ECO:0007669"/>
    <property type="project" value="UniProtKB-SubCell"/>
</dbReference>
<proteinExistence type="predicted"/>
<keyword evidence="4 6" id="KW-0472">Membrane</keyword>
<dbReference type="NCBIfam" id="TIGR00229">
    <property type="entry name" value="sensory_box"/>
    <property type="match status" value="1"/>
</dbReference>
<dbReference type="NCBIfam" id="TIGR00254">
    <property type="entry name" value="GGDEF"/>
    <property type="match status" value="1"/>
</dbReference>
<dbReference type="FunFam" id="3.30.70.270:FF:000001">
    <property type="entry name" value="Diguanylate cyclase domain protein"/>
    <property type="match status" value="1"/>
</dbReference>
<evidence type="ECO:0000256" key="6">
    <source>
        <dbReference type="SAM" id="Phobius"/>
    </source>
</evidence>
<dbReference type="SMART" id="SM01079">
    <property type="entry name" value="CHASE"/>
    <property type="match status" value="1"/>
</dbReference>
<feature type="compositionally biased region" description="Polar residues" evidence="5">
    <location>
        <begin position="29"/>
        <end position="40"/>
    </location>
</feature>
<evidence type="ECO:0000259" key="8">
    <source>
        <dbReference type="PROSITE" id="PS50839"/>
    </source>
</evidence>
<dbReference type="SUPFAM" id="SSF55073">
    <property type="entry name" value="Nucleotide cyclase"/>
    <property type="match status" value="1"/>
</dbReference>
<dbReference type="SMART" id="SM00267">
    <property type="entry name" value="GGDEF"/>
    <property type="match status" value="1"/>
</dbReference>
<keyword evidence="3 6" id="KW-1133">Transmembrane helix</keyword>
<dbReference type="PANTHER" id="PTHR46663:SF3">
    <property type="entry name" value="SLL0267 PROTEIN"/>
    <property type="match status" value="1"/>
</dbReference>
<reference evidence="10 11" key="1">
    <citation type="submission" date="2017-06" db="EMBL/GenBank/DDBJ databases">
        <title>Azoarcus.</title>
        <authorList>
            <person name="Woo J.-H."/>
            <person name="Kim H.-S."/>
        </authorList>
    </citation>
    <scope>NUCLEOTIDE SEQUENCE [LARGE SCALE GENOMIC DNA]</scope>
    <source>
        <strain evidence="10 11">TSPY31</strain>
    </source>
</reference>
<evidence type="ECO:0000259" key="9">
    <source>
        <dbReference type="PROSITE" id="PS50887"/>
    </source>
</evidence>
<dbReference type="GO" id="GO:0007165">
    <property type="term" value="P:signal transduction"/>
    <property type="evidence" value="ECO:0007669"/>
    <property type="project" value="UniProtKB-ARBA"/>
</dbReference>
<dbReference type="PROSITE" id="PS50112">
    <property type="entry name" value="PAS"/>
    <property type="match status" value="1"/>
</dbReference>
<dbReference type="Pfam" id="PF08448">
    <property type="entry name" value="PAS_4"/>
    <property type="match status" value="1"/>
</dbReference>
<dbReference type="InterPro" id="IPR000160">
    <property type="entry name" value="GGDEF_dom"/>
</dbReference>
<feature type="transmembrane region" description="Helical" evidence="6">
    <location>
        <begin position="351"/>
        <end position="374"/>
    </location>
</feature>
<dbReference type="InterPro" id="IPR043128">
    <property type="entry name" value="Rev_trsase/Diguanyl_cyclase"/>
</dbReference>
<dbReference type="AlphaFoldDB" id="A0A2U8GT69"/>
<accession>A0A2U8GT69</accession>
<evidence type="ECO:0008006" key="12">
    <source>
        <dbReference type="Google" id="ProtNLM"/>
    </source>
</evidence>
<dbReference type="EMBL" id="CP022187">
    <property type="protein sequence ID" value="AWI76909.1"/>
    <property type="molecule type" value="Genomic_DNA"/>
</dbReference>
<name>A0A2U8GT69_9RHOO</name>
<dbReference type="KEGG" id="acom:CEW83_18145"/>
<comment type="subcellular location">
    <subcellularLocation>
        <location evidence="1">Membrane</location>
    </subcellularLocation>
</comment>
<dbReference type="CDD" id="cd01949">
    <property type="entry name" value="GGDEF"/>
    <property type="match status" value="1"/>
</dbReference>
<evidence type="ECO:0000313" key="11">
    <source>
        <dbReference type="Proteomes" id="UP000244930"/>
    </source>
</evidence>
<dbReference type="InterPro" id="IPR013656">
    <property type="entry name" value="PAS_4"/>
</dbReference>
<organism evidence="10 11">
    <name type="scientific">Parazoarcus communis</name>
    <dbReference type="NCBI Taxonomy" id="41977"/>
    <lineage>
        <taxon>Bacteria</taxon>
        <taxon>Pseudomonadati</taxon>
        <taxon>Pseudomonadota</taxon>
        <taxon>Betaproteobacteria</taxon>
        <taxon>Rhodocyclales</taxon>
        <taxon>Zoogloeaceae</taxon>
        <taxon>Parazoarcus</taxon>
    </lineage>
</organism>
<dbReference type="Pfam" id="PF03924">
    <property type="entry name" value="CHASE"/>
    <property type="match status" value="1"/>
</dbReference>
<evidence type="ECO:0000256" key="1">
    <source>
        <dbReference type="ARBA" id="ARBA00004370"/>
    </source>
</evidence>
<evidence type="ECO:0000256" key="4">
    <source>
        <dbReference type="ARBA" id="ARBA00023136"/>
    </source>
</evidence>
<feature type="domain" description="CHASE" evidence="8">
    <location>
        <begin position="121"/>
        <end position="253"/>
    </location>
</feature>
<dbReference type="CDD" id="cd00130">
    <property type="entry name" value="PAS"/>
    <property type="match status" value="1"/>
</dbReference>
<keyword evidence="11" id="KW-1185">Reference proteome</keyword>
<dbReference type="InterPro" id="IPR006189">
    <property type="entry name" value="CHASE_dom"/>
</dbReference>
<dbReference type="SUPFAM" id="SSF55785">
    <property type="entry name" value="PYP-like sensor domain (PAS domain)"/>
    <property type="match status" value="1"/>
</dbReference>
<dbReference type="InterPro" id="IPR029787">
    <property type="entry name" value="Nucleotide_cyclase"/>
</dbReference>
<dbReference type="InterPro" id="IPR035965">
    <property type="entry name" value="PAS-like_dom_sf"/>
</dbReference>
<keyword evidence="2 6" id="KW-0812">Transmembrane</keyword>
<dbReference type="PROSITE" id="PS50839">
    <property type="entry name" value="CHASE"/>
    <property type="match status" value="1"/>
</dbReference>
<dbReference type="InterPro" id="IPR052163">
    <property type="entry name" value="DGC-Regulatory_Protein"/>
</dbReference>
<feature type="domain" description="PAS" evidence="7">
    <location>
        <begin position="381"/>
        <end position="451"/>
    </location>
</feature>
<dbReference type="PROSITE" id="PS50887">
    <property type="entry name" value="GGDEF"/>
    <property type="match status" value="1"/>
</dbReference>
<dbReference type="GO" id="GO:0003824">
    <property type="term" value="F:catalytic activity"/>
    <property type="evidence" value="ECO:0007669"/>
    <property type="project" value="UniProtKB-ARBA"/>
</dbReference>
<evidence type="ECO:0000256" key="3">
    <source>
        <dbReference type="ARBA" id="ARBA00022989"/>
    </source>
</evidence>
<feature type="region of interest" description="Disordered" evidence="5">
    <location>
        <begin position="1"/>
        <end position="40"/>
    </location>
</feature>
<evidence type="ECO:0000256" key="5">
    <source>
        <dbReference type="SAM" id="MobiDB-lite"/>
    </source>
</evidence>
<sequence>MVAQPNAIAGRSSAFSASEHTARTRSSKEQGSSMDSPSPTARSYVSALTLPARRRSALITAAVVAAVIVLQWLVLLQYQALEASRSERAFARTVDQATVSLIQQTVLYQNAVLGLRAHYLGSDEVTVAKFARYARALEIEQALPGLRAFAFNREVSEDDREAYVKWVRKTLSEYDPAYAGFDIYPVEPGHTHHVVETIHPPLGNQRSLGYDLMSSEVRRLAIARARSHGFAATPPIRLQQAPNAIAVLILAPVSTPGWNGHLSNQQTVAASFLVNDLIHTAIAPALRRRFHLQIVDLGSEEGLDTFPTVLFEDDAINNETLPYRQMLHRTHIYGGRRWDIRFTPRNAELHLIPMPVIVLLMIGGALMAGTITHLTQQRIRRAARNQALAEQALDCVLEIDADGVVRSADASTARITGMPPVQWEGRPLWSSVVEEDADAVRTGFGKVVADGPPIALECRLARPDADPRWIEIRLGNQLSKRTIGAVLAQVSDIDARKQAEAEIERLAFFDSLTKLPNRRLLEQRAEMTFSAARRHRGRAALLVIDLDGFKQINDNAGHATGDTVLATVATRLQLALRDSDTVARLGGDEFVILLGQPANEVDVRAAAGRLTRDLALPLNVDGRNWFVRASIGMAMFPDHGTSFAELLSRADAAMYRSKRSGSGLNTMAGPLP</sequence>
<dbReference type="Gene3D" id="3.30.450.350">
    <property type="entry name" value="CHASE domain"/>
    <property type="match status" value="1"/>
</dbReference>
<evidence type="ECO:0000256" key="2">
    <source>
        <dbReference type="ARBA" id="ARBA00022692"/>
    </source>
</evidence>
<dbReference type="SMART" id="SM00091">
    <property type="entry name" value="PAS"/>
    <property type="match status" value="1"/>
</dbReference>
<feature type="transmembrane region" description="Helical" evidence="6">
    <location>
        <begin position="57"/>
        <end position="78"/>
    </location>
</feature>
<dbReference type="PANTHER" id="PTHR46663">
    <property type="entry name" value="DIGUANYLATE CYCLASE DGCT-RELATED"/>
    <property type="match status" value="1"/>
</dbReference>
<gene>
    <name evidence="10" type="ORF">CEW83_18145</name>
</gene>
<dbReference type="Gene3D" id="3.30.450.20">
    <property type="entry name" value="PAS domain"/>
    <property type="match status" value="1"/>
</dbReference>
<dbReference type="InterPro" id="IPR042240">
    <property type="entry name" value="CHASE_sf"/>
</dbReference>
<evidence type="ECO:0000259" key="7">
    <source>
        <dbReference type="PROSITE" id="PS50112"/>
    </source>
</evidence>